<organism evidence="1 2">
    <name type="scientific">Paenibacillus mellifer</name>
    <dbReference type="NCBI Taxonomy" id="2937794"/>
    <lineage>
        <taxon>Bacteria</taxon>
        <taxon>Bacillati</taxon>
        <taxon>Bacillota</taxon>
        <taxon>Bacilli</taxon>
        <taxon>Bacillales</taxon>
        <taxon>Paenibacillaceae</taxon>
        <taxon>Paenibacillus</taxon>
    </lineage>
</organism>
<gene>
    <name evidence="1" type="ORF">M0651_07485</name>
</gene>
<evidence type="ECO:0000313" key="2">
    <source>
        <dbReference type="Proteomes" id="UP001139534"/>
    </source>
</evidence>
<reference evidence="1" key="1">
    <citation type="submission" date="2022-04" db="EMBL/GenBank/DDBJ databases">
        <authorList>
            <person name="Seo M.-J."/>
        </authorList>
    </citation>
    <scope>NUCLEOTIDE SEQUENCE</scope>
    <source>
        <strain evidence="1">MBLB2552</strain>
    </source>
</reference>
<keyword evidence="2" id="KW-1185">Reference proteome</keyword>
<proteinExistence type="predicted"/>
<sequence>MKKSEVQTHLEALYIDYYDGLYTDQQLKQMLTKLYKSVDLTSQEWSEMILDAQWKYASDRDYELKRLQLFRNNQDTPTN</sequence>
<dbReference type="RefSeq" id="WP_248551220.1">
    <property type="nucleotide sequence ID" value="NZ_JALPRK010000005.1"/>
</dbReference>
<comment type="caution">
    <text evidence="1">The sequence shown here is derived from an EMBL/GenBank/DDBJ whole genome shotgun (WGS) entry which is preliminary data.</text>
</comment>
<dbReference type="Proteomes" id="UP001139534">
    <property type="component" value="Unassembled WGS sequence"/>
</dbReference>
<evidence type="ECO:0000313" key="1">
    <source>
        <dbReference type="EMBL" id="MCK8487007.1"/>
    </source>
</evidence>
<accession>A0A9X2BPL3</accession>
<protein>
    <submittedName>
        <fullName evidence="1">Uncharacterized protein</fullName>
    </submittedName>
</protein>
<dbReference type="EMBL" id="JALPRK010000005">
    <property type="protein sequence ID" value="MCK8487007.1"/>
    <property type="molecule type" value="Genomic_DNA"/>
</dbReference>
<name>A0A9X2BPL3_9BACL</name>
<dbReference type="AlphaFoldDB" id="A0A9X2BPL3"/>